<evidence type="ECO:0000259" key="6">
    <source>
        <dbReference type="PROSITE" id="PS50871"/>
    </source>
</evidence>
<evidence type="ECO:0000256" key="5">
    <source>
        <dbReference type="SAM" id="MobiDB-lite"/>
    </source>
</evidence>
<dbReference type="Gene3D" id="2.60.120.40">
    <property type="match status" value="1"/>
</dbReference>
<dbReference type="SUPFAM" id="SSF49842">
    <property type="entry name" value="TNF-like"/>
    <property type="match status" value="1"/>
</dbReference>
<dbReference type="InterPro" id="IPR001073">
    <property type="entry name" value="C1q_dom"/>
</dbReference>
<accession>G3N467</accession>
<keyword evidence="2" id="KW-0964">Secreted</keyword>
<dbReference type="Ensembl" id="ENSGACT00000000085.2">
    <property type="protein sequence ID" value="ENSGACP00000000085.2"/>
    <property type="gene ID" value="ENSGACG00000000066.2"/>
</dbReference>
<proteinExistence type="predicted"/>
<evidence type="ECO:0000256" key="1">
    <source>
        <dbReference type="ARBA" id="ARBA00004613"/>
    </source>
</evidence>
<dbReference type="InterPro" id="IPR050822">
    <property type="entry name" value="Cerebellin_Synaptic_Org"/>
</dbReference>
<evidence type="ECO:0000313" key="7">
    <source>
        <dbReference type="Ensembl" id="ENSGACP00000000085.2"/>
    </source>
</evidence>
<evidence type="ECO:0000256" key="3">
    <source>
        <dbReference type="ARBA" id="ARBA00022729"/>
    </source>
</evidence>
<dbReference type="AlphaFoldDB" id="G3N467"/>
<reference evidence="7 8" key="1">
    <citation type="journal article" date="2021" name="G3 (Bethesda)">
        <title>Improved contiguity of the threespine stickleback genome using long-read sequencing.</title>
        <authorList>
            <person name="Nath S."/>
            <person name="Shaw D.E."/>
            <person name="White M.A."/>
        </authorList>
    </citation>
    <scope>NUCLEOTIDE SEQUENCE [LARGE SCALE GENOMIC DNA]</scope>
    <source>
        <strain evidence="7 8">Lake Benthic</strain>
    </source>
</reference>
<evidence type="ECO:0000256" key="4">
    <source>
        <dbReference type="SAM" id="Coils"/>
    </source>
</evidence>
<reference evidence="7" key="3">
    <citation type="submission" date="2025-09" db="UniProtKB">
        <authorList>
            <consortium name="Ensembl"/>
        </authorList>
    </citation>
    <scope>IDENTIFICATION</scope>
</reference>
<organism evidence="7 8">
    <name type="scientific">Gasterosteus aculeatus aculeatus</name>
    <name type="common">three-spined stickleback</name>
    <dbReference type="NCBI Taxonomy" id="481459"/>
    <lineage>
        <taxon>Eukaryota</taxon>
        <taxon>Metazoa</taxon>
        <taxon>Chordata</taxon>
        <taxon>Craniata</taxon>
        <taxon>Vertebrata</taxon>
        <taxon>Euteleostomi</taxon>
        <taxon>Actinopterygii</taxon>
        <taxon>Neopterygii</taxon>
        <taxon>Teleostei</taxon>
        <taxon>Neoteleostei</taxon>
        <taxon>Acanthomorphata</taxon>
        <taxon>Eupercaria</taxon>
        <taxon>Perciformes</taxon>
        <taxon>Cottioidei</taxon>
        <taxon>Gasterosteales</taxon>
        <taxon>Gasterosteidae</taxon>
        <taxon>Gasterosteus</taxon>
    </lineage>
</organism>
<dbReference type="PRINTS" id="PR00007">
    <property type="entry name" value="COMPLEMNTC1Q"/>
</dbReference>
<dbReference type="PANTHER" id="PTHR22923:SF102">
    <property type="entry name" value="CEREBELLIN 13-RELATED"/>
    <property type="match status" value="1"/>
</dbReference>
<keyword evidence="4" id="KW-0175">Coiled coil</keyword>
<dbReference type="Proteomes" id="UP000007635">
    <property type="component" value="Chromosome XII"/>
</dbReference>
<comment type="subcellular location">
    <subcellularLocation>
        <location evidence="1">Secreted</location>
    </subcellularLocation>
</comment>
<dbReference type="GO" id="GO:0005576">
    <property type="term" value="C:extracellular region"/>
    <property type="evidence" value="ECO:0007669"/>
    <property type="project" value="UniProtKB-SubCell"/>
</dbReference>
<keyword evidence="8" id="KW-1185">Reference proteome</keyword>
<reference evidence="7" key="2">
    <citation type="submission" date="2025-08" db="UniProtKB">
        <authorList>
            <consortium name="Ensembl"/>
        </authorList>
    </citation>
    <scope>IDENTIFICATION</scope>
</reference>
<dbReference type="PROSITE" id="PS50871">
    <property type="entry name" value="C1Q"/>
    <property type="match status" value="1"/>
</dbReference>
<name>G3N467_GASAC</name>
<feature type="region of interest" description="Disordered" evidence="5">
    <location>
        <begin position="1"/>
        <end position="21"/>
    </location>
</feature>
<dbReference type="Pfam" id="PF00386">
    <property type="entry name" value="C1q"/>
    <property type="match status" value="1"/>
</dbReference>
<keyword evidence="3" id="KW-0732">Signal</keyword>
<protein>
    <recommendedName>
        <fullName evidence="6">C1q domain-containing protein</fullName>
    </recommendedName>
</protein>
<sequence length="282" mass="30847">LKGTTQTSPGAEPDVGEQGPLPLQDIWDELRELRDTVVEQKVELRYLTERVTAAESVVEALEMANAGTLNLVAAMEARMTAAESLAEELQTVNDVAQEKLSTLQQRLTADETHLEELEQHQEGKGSIKEEAANAVLGKVAFSASLLESGEGNTGSDVFVPLVYRNVFTNIGNHSTPNHSCDCSFLLVLGYFTAAVRALYYFSFTGHVAHTESGTLMRLVKNEDFIVASGDRRTTAEDPEDNVANGVVLQLEVGDVVSVQLSGEIWDDQYHRTTFNGFLLFPL</sequence>
<dbReference type="SMART" id="SM00110">
    <property type="entry name" value="C1Q"/>
    <property type="match status" value="1"/>
</dbReference>
<dbReference type="PANTHER" id="PTHR22923">
    <property type="entry name" value="CEREBELLIN-RELATED"/>
    <property type="match status" value="1"/>
</dbReference>
<evidence type="ECO:0000313" key="8">
    <source>
        <dbReference type="Proteomes" id="UP000007635"/>
    </source>
</evidence>
<dbReference type="Bgee" id="ENSGACG00000000066">
    <property type="expression patterns" value="Expressed in spleen"/>
</dbReference>
<evidence type="ECO:0000256" key="2">
    <source>
        <dbReference type="ARBA" id="ARBA00022525"/>
    </source>
</evidence>
<dbReference type="InterPro" id="IPR008983">
    <property type="entry name" value="Tumour_necrosis_fac-like_dom"/>
</dbReference>
<feature type="coiled-coil region" evidence="4">
    <location>
        <begin position="30"/>
        <end position="120"/>
    </location>
</feature>
<dbReference type="InParanoid" id="G3N467"/>
<dbReference type="GeneTree" id="ENSGT00940000163520"/>
<feature type="domain" description="C1q" evidence="6">
    <location>
        <begin position="134"/>
        <end position="282"/>
    </location>
</feature>